<dbReference type="GeneID" id="97299212"/>
<proteinExistence type="inferred from homology"/>
<gene>
    <name evidence="8" type="ORF">AAU01_18510</name>
</gene>
<evidence type="ECO:0000313" key="9">
    <source>
        <dbReference type="Proteomes" id="UP000317715"/>
    </source>
</evidence>
<keyword evidence="9" id="KW-1185">Reference proteome</keyword>
<dbReference type="SUPFAM" id="SSF52540">
    <property type="entry name" value="P-loop containing nucleoside triphosphate hydrolases"/>
    <property type="match status" value="1"/>
</dbReference>
<dbReference type="InterPro" id="IPR027417">
    <property type="entry name" value="P-loop_NTPase"/>
</dbReference>
<dbReference type="Pfam" id="PF06414">
    <property type="entry name" value="Zeta_toxin"/>
    <property type="match status" value="1"/>
</dbReference>
<comment type="catalytic activity">
    <reaction evidence="6">
        <text>UDP-N-acetyl-alpha-D-glucosamine + ATP = UDP-N-acetyl-alpha-D-glucosamine 3'-phosphate + ADP + H(+)</text>
        <dbReference type="Rhea" id="RHEA:32671"/>
        <dbReference type="ChEBI" id="CHEBI:15378"/>
        <dbReference type="ChEBI" id="CHEBI:30616"/>
        <dbReference type="ChEBI" id="CHEBI:57705"/>
        <dbReference type="ChEBI" id="CHEBI:64353"/>
        <dbReference type="ChEBI" id="CHEBI:456216"/>
        <dbReference type="EC" id="2.7.1.176"/>
    </reaction>
</comment>
<evidence type="ECO:0000256" key="1">
    <source>
        <dbReference type="ARBA" id="ARBA00009104"/>
    </source>
</evidence>
<comment type="caution">
    <text evidence="8">The sequence shown here is derived from an EMBL/GenBank/DDBJ whole genome shotgun (WGS) entry which is preliminary data.</text>
</comment>
<evidence type="ECO:0000256" key="4">
    <source>
        <dbReference type="ARBA" id="ARBA00022840"/>
    </source>
</evidence>
<sequence>MTAMDARLRTERELIRLTQPGSLLNRDSHRSTAVFYDARDKQRRKFHTELIESYTADAADLGKDGSAAIITAGPPGAGKSTEVEKLGLTGYRVIDPDVIKEHLLEKARRDGIFDDLLRLQLEDGRTLLPNELASLVHNESADLANAILRRSIEDGVNVAIEGTFSWPILKDRYLEWLLTGEYSYLTVVNVEVNRDTAISQASERWWGGREKAFAGTGSLLGGRFTPPEAIDALYTTGAPRASTCNANAVAFFNDPRADLFDEVTLYVYDRTGSSDEQSIYVARNGVREGDSPAPLGVAYRGLSQP</sequence>
<keyword evidence="4" id="KW-0067">ATP-binding</keyword>
<evidence type="ECO:0000256" key="6">
    <source>
        <dbReference type="ARBA" id="ARBA00048178"/>
    </source>
</evidence>
<comment type="similarity">
    <text evidence="1">Belongs to the zeta toxin family.</text>
</comment>
<feature type="domain" description="Zeta toxin" evidence="7">
    <location>
        <begin position="67"/>
        <end position="244"/>
    </location>
</feature>
<dbReference type="InterPro" id="IPR010488">
    <property type="entry name" value="Zeta_toxin_domain"/>
</dbReference>
<evidence type="ECO:0000313" key="8">
    <source>
        <dbReference type="EMBL" id="GEB19096.1"/>
    </source>
</evidence>
<dbReference type="RefSeq" id="WP_170224907.1">
    <property type="nucleotide sequence ID" value="NZ_BAAAWK010000001.1"/>
</dbReference>
<dbReference type="GO" id="GO:0005524">
    <property type="term" value="F:ATP binding"/>
    <property type="evidence" value="ECO:0007669"/>
    <property type="project" value="UniProtKB-KW"/>
</dbReference>
<organism evidence="8 9">
    <name type="scientific">Paenarthrobacter aurescens</name>
    <name type="common">Arthrobacter aurescens</name>
    <dbReference type="NCBI Taxonomy" id="43663"/>
    <lineage>
        <taxon>Bacteria</taxon>
        <taxon>Bacillati</taxon>
        <taxon>Actinomycetota</taxon>
        <taxon>Actinomycetes</taxon>
        <taxon>Micrococcales</taxon>
        <taxon>Micrococcaceae</taxon>
        <taxon>Paenarthrobacter</taxon>
    </lineage>
</organism>
<dbReference type="EMBL" id="BJMD01000010">
    <property type="protein sequence ID" value="GEB19096.1"/>
    <property type="molecule type" value="Genomic_DNA"/>
</dbReference>
<protein>
    <recommendedName>
        <fullName evidence="5">UDP-N-acetylglucosamine kinase</fullName>
        <ecNumber evidence="2">2.7.1.176</ecNumber>
    </recommendedName>
    <alternativeName>
        <fullName evidence="5">UDP-N-acetylglucosamine kinase</fullName>
    </alternativeName>
</protein>
<name>A0A4Y3NIZ2_PAEAU</name>
<dbReference type="EC" id="2.7.1.176" evidence="2"/>
<dbReference type="Gene3D" id="3.40.50.300">
    <property type="entry name" value="P-loop containing nucleotide triphosphate hydrolases"/>
    <property type="match status" value="1"/>
</dbReference>
<dbReference type="Proteomes" id="UP000317715">
    <property type="component" value="Unassembled WGS sequence"/>
</dbReference>
<evidence type="ECO:0000259" key="7">
    <source>
        <dbReference type="Pfam" id="PF06414"/>
    </source>
</evidence>
<evidence type="ECO:0000256" key="5">
    <source>
        <dbReference type="ARBA" id="ARBA00032897"/>
    </source>
</evidence>
<keyword evidence="3" id="KW-0547">Nucleotide-binding</keyword>
<evidence type="ECO:0000256" key="3">
    <source>
        <dbReference type="ARBA" id="ARBA00022741"/>
    </source>
</evidence>
<reference evidence="8 9" key="1">
    <citation type="submission" date="2019-06" db="EMBL/GenBank/DDBJ databases">
        <title>Whole genome shotgun sequence of Paenarthrobacter aurescens NBRC 12136.</title>
        <authorList>
            <person name="Hosoyama A."/>
            <person name="Uohara A."/>
            <person name="Ohji S."/>
            <person name="Ichikawa N."/>
        </authorList>
    </citation>
    <scope>NUCLEOTIDE SEQUENCE [LARGE SCALE GENOMIC DNA]</scope>
    <source>
        <strain evidence="8 9">NBRC 12136</strain>
    </source>
</reference>
<dbReference type="GO" id="GO:0016301">
    <property type="term" value="F:kinase activity"/>
    <property type="evidence" value="ECO:0007669"/>
    <property type="project" value="InterPro"/>
</dbReference>
<evidence type="ECO:0000256" key="2">
    <source>
        <dbReference type="ARBA" id="ARBA00011963"/>
    </source>
</evidence>
<dbReference type="AlphaFoldDB" id="A0A4Y3NIZ2"/>
<accession>A0A4Y3NIZ2</accession>